<gene>
    <name evidence="2" type="ORF">ANCDUO_02181</name>
</gene>
<keyword evidence="3" id="KW-1185">Reference proteome</keyword>
<dbReference type="EMBL" id="KN726675">
    <property type="protein sequence ID" value="KIH67488.1"/>
    <property type="molecule type" value="Genomic_DNA"/>
</dbReference>
<keyword evidence="1" id="KW-0812">Transmembrane</keyword>
<evidence type="ECO:0000313" key="3">
    <source>
        <dbReference type="Proteomes" id="UP000054047"/>
    </source>
</evidence>
<keyword evidence="1" id="KW-1133">Transmembrane helix</keyword>
<name>A0A0C2DCB7_9BILA</name>
<dbReference type="AlphaFoldDB" id="A0A0C2DCB7"/>
<accession>A0A0C2DCB7</accession>
<dbReference type="Proteomes" id="UP000054047">
    <property type="component" value="Unassembled WGS sequence"/>
</dbReference>
<evidence type="ECO:0000313" key="2">
    <source>
        <dbReference type="EMBL" id="KIH67488.1"/>
    </source>
</evidence>
<sequence length="99" mass="11422">MPNRVVYEDMLARITAFVTSMLVYVMEFPAPWIPFMFINVIDICIHLIELLKGGGISPEHICVITFEQFQRVEQAVLDQRIEVSTADSILGREKETPFY</sequence>
<evidence type="ECO:0000256" key="1">
    <source>
        <dbReference type="SAM" id="Phobius"/>
    </source>
</evidence>
<protein>
    <submittedName>
        <fullName evidence="2">Uncharacterized protein</fullName>
    </submittedName>
</protein>
<organism evidence="2 3">
    <name type="scientific">Ancylostoma duodenale</name>
    <dbReference type="NCBI Taxonomy" id="51022"/>
    <lineage>
        <taxon>Eukaryota</taxon>
        <taxon>Metazoa</taxon>
        <taxon>Ecdysozoa</taxon>
        <taxon>Nematoda</taxon>
        <taxon>Chromadorea</taxon>
        <taxon>Rhabditida</taxon>
        <taxon>Rhabditina</taxon>
        <taxon>Rhabditomorpha</taxon>
        <taxon>Strongyloidea</taxon>
        <taxon>Ancylostomatidae</taxon>
        <taxon>Ancylostomatinae</taxon>
        <taxon>Ancylostoma</taxon>
    </lineage>
</organism>
<dbReference type="OrthoDB" id="5851052at2759"/>
<feature type="transmembrane region" description="Helical" evidence="1">
    <location>
        <begin position="32"/>
        <end position="51"/>
    </location>
</feature>
<reference evidence="2 3" key="1">
    <citation type="submission" date="2013-12" db="EMBL/GenBank/DDBJ databases">
        <title>Draft genome of the parsitic nematode Ancylostoma duodenale.</title>
        <authorList>
            <person name="Mitreva M."/>
        </authorList>
    </citation>
    <scope>NUCLEOTIDE SEQUENCE [LARGE SCALE GENOMIC DNA]</scope>
    <source>
        <strain evidence="2 3">Zhejiang</strain>
    </source>
</reference>
<proteinExistence type="predicted"/>
<keyword evidence="1" id="KW-0472">Membrane</keyword>